<dbReference type="GO" id="GO:0099402">
    <property type="term" value="P:plant organ development"/>
    <property type="evidence" value="ECO:0007669"/>
    <property type="project" value="InterPro"/>
</dbReference>
<dbReference type="FunFam" id="1.10.10.60:FF:000146">
    <property type="entry name" value="WUSCHEL-related homeobox 4"/>
    <property type="match status" value="1"/>
</dbReference>
<evidence type="ECO:0000256" key="1">
    <source>
        <dbReference type="ARBA" id="ARBA00004123"/>
    </source>
</evidence>
<comment type="subcellular location">
    <subcellularLocation>
        <location evidence="1 9 10">Nucleus</location>
    </subcellularLocation>
</comment>
<evidence type="ECO:0000256" key="2">
    <source>
        <dbReference type="ARBA" id="ARBA00022473"/>
    </source>
</evidence>
<dbReference type="GO" id="GO:0003677">
    <property type="term" value="F:DNA binding"/>
    <property type="evidence" value="ECO:0007669"/>
    <property type="project" value="UniProtKB-UniRule"/>
</dbReference>
<dbReference type="Pfam" id="PF00046">
    <property type="entry name" value="Homeodomain"/>
    <property type="match status" value="1"/>
</dbReference>
<dbReference type="Proteomes" id="UP001281410">
    <property type="component" value="Unassembled WGS sequence"/>
</dbReference>
<evidence type="ECO:0000256" key="7">
    <source>
        <dbReference type="ARBA" id="ARBA00023242"/>
    </source>
</evidence>
<protein>
    <recommendedName>
        <fullName evidence="12">Homeobox domain-containing protein</fullName>
    </recommendedName>
</protein>
<keyword evidence="2" id="KW-0217">Developmental protein</keyword>
<keyword evidence="6" id="KW-0804">Transcription</keyword>
<keyword evidence="14" id="KW-1185">Reference proteome</keyword>
<evidence type="ECO:0000256" key="10">
    <source>
        <dbReference type="RuleBase" id="RU000682"/>
    </source>
</evidence>
<organism evidence="13 14">
    <name type="scientific">Dipteronia sinensis</name>
    <dbReference type="NCBI Taxonomy" id="43782"/>
    <lineage>
        <taxon>Eukaryota</taxon>
        <taxon>Viridiplantae</taxon>
        <taxon>Streptophyta</taxon>
        <taxon>Embryophyta</taxon>
        <taxon>Tracheophyta</taxon>
        <taxon>Spermatophyta</taxon>
        <taxon>Magnoliopsida</taxon>
        <taxon>eudicotyledons</taxon>
        <taxon>Gunneridae</taxon>
        <taxon>Pentapetalae</taxon>
        <taxon>rosids</taxon>
        <taxon>malvids</taxon>
        <taxon>Sapindales</taxon>
        <taxon>Sapindaceae</taxon>
        <taxon>Hippocastanoideae</taxon>
        <taxon>Acereae</taxon>
        <taxon>Dipteronia</taxon>
    </lineage>
</organism>
<dbReference type="Gene3D" id="1.10.10.60">
    <property type="entry name" value="Homeodomain-like"/>
    <property type="match status" value="1"/>
</dbReference>
<accession>A0AAE0B2S2</accession>
<dbReference type="SMART" id="SM00389">
    <property type="entry name" value="HOX"/>
    <property type="match status" value="1"/>
</dbReference>
<dbReference type="CDD" id="cd00086">
    <property type="entry name" value="homeodomain"/>
    <property type="match status" value="1"/>
</dbReference>
<evidence type="ECO:0000259" key="12">
    <source>
        <dbReference type="PROSITE" id="PS50071"/>
    </source>
</evidence>
<dbReference type="GO" id="GO:0005634">
    <property type="term" value="C:nucleus"/>
    <property type="evidence" value="ECO:0007669"/>
    <property type="project" value="UniProtKB-SubCell"/>
</dbReference>
<gene>
    <name evidence="13" type="ORF">Dsin_008144</name>
</gene>
<feature type="compositionally biased region" description="Low complexity" evidence="11">
    <location>
        <begin position="34"/>
        <end position="49"/>
    </location>
</feature>
<proteinExistence type="inferred from homology"/>
<keyword evidence="5 9" id="KW-0371">Homeobox</keyword>
<dbReference type="InterPro" id="IPR009057">
    <property type="entry name" value="Homeodomain-like_sf"/>
</dbReference>
<evidence type="ECO:0000256" key="11">
    <source>
        <dbReference type="SAM" id="MobiDB-lite"/>
    </source>
</evidence>
<evidence type="ECO:0000256" key="9">
    <source>
        <dbReference type="PROSITE-ProRule" id="PRU00108"/>
    </source>
</evidence>
<feature type="DNA-binding region" description="Homeobox" evidence="9">
    <location>
        <begin position="101"/>
        <end position="155"/>
    </location>
</feature>
<dbReference type="SUPFAM" id="SSF46689">
    <property type="entry name" value="Homeodomain-like"/>
    <property type="match status" value="1"/>
</dbReference>
<evidence type="ECO:0000313" key="13">
    <source>
        <dbReference type="EMBL" id="KAK3228282.1"/>
    </source>
</evidence>
<evidence type="ECO:0000256" key="3">
    <source>
        <dbReference type="ARBA" id="ARBA00023015"/>
    </source>
</evidence>
<comment type="caution">
    <text evidence="13">The sequence shown here is derived from an EMBL/GenBank/DDBJ whole genome shotgun (WGS) entry which is preliminary data.</text>
</comment>
<reference evidence="13" key="1">
    <citation type="journal article" date="2023" name="Plant J.">
        <title>Genome sequences and population genomics provide insights into the demographic history, inbreeding, and mutation load of two 'living fossil' tree species of Dipteronia.</title>
        <authorList>
            <person name="Feng Y."/>
            <person name="Comes H.P."/>
            <person name="Chen J."/>
            <person name="Zhu S."/>
            <person name="Lu R."/>
            <person name="Zhang X."/>
            <person name="Li P."/>
            <person name="Qiu J."/>
            <person name="Olsen K.M."/>
            <person name="Qiu Y."/>
        </authorList>
    </citation>
    <scope>NUCLEOTIDE SEQUENCE</scope>
    <source>
        <strain evidence="13">NBL</strain>
    </source>
</reference>
<feature type="domain" description="Homeobox" evidence="12">
    <location>
        <begin position="99"/>
        <end position="154"/>
    </location>
</feature>
<dbReference type="GO" id="GO:0003700">
    <property type="term" value="F:DNA-binding transcription factor activity"/>
    <property type="evidence" value="ECO:0007669"/>
    <property type="project" value="InterPro"/>
</dbReference>
<evidence type="ECO:0000256" key="4">
    <source>
        <dbReference type="ARBA" id="ARBA00023125"/>
    </source>
</evidence>
<dbReference type="InterPro" id="IPR001356">
    <property type="entry name" value="HD"/>
</dbReference>
<evidence type="ECO:0000256" key="6">
    <source>
        <dbReference type="ARBA" id="ARBA00023163"/>
    </source>
</evidence>
<keyword evidence="3" id="KW-0805">Transcription regulation</keyword>
<evidence type="ECO:0000256" key="5">
    <source>
        <dbReference type="ARBA" id="ARBA00023155"/>
    </source>
</evidence>
<dbReference type="PROSITE" id="PS50071">
    <property type="entry name" value="HOMEOBOX_2"/>
    <property type="match status" value="1"/>
</dbReference>
<dbReference type="AlphaFoldDB" id="A0AAE0B2S2"/>
<dbReference type="EMBL" id="JANJYJ010000002">
    <property type="protein sequence ID" value="KAK3228282.1"/>
    <property type="molecule type" value="Genomic_DNA"/>
</dbReference>
<name>A0AAE0B2S2_9ROSI</name>
<comment type="similarity">
    <text evidence="8">Belongs to the WUS homeobox family.</text>
</comment>
<keyword evidence="7 9" id="KW-0539">Nucleus</keyword>
<dbReference type="InterPro" id="IPR044555">
    <property type="entry name" value="WUSCHEL-like"/>
</dbReference>
<evidence type="ECO:0000256" key="8">
    <source>
        <dbReference type="ARBA" id="ARBA00024040"/>
    </source>
</evidence>
<dbReference type="PANTHER" id="PTHR45940:SF13">
    <property type="entry name" value="WUSCHEL-RELATED HOMEOBOX 1"/>
    <property type="match status" value="1"/>
</dbReference>
<dbReference type="PANTHER" id="PTHR45940">
    <property type="entry name" value="WUSCHEL-RELATED HOMEOBOX 1-RELATED"/>
    <property type="match status" value="1"/>
</dbReference>
<sequence length="419" mass="47519">MWMMGYSDGVGEFNMPADSFNGRKLRPLIPRPLPSSTAINNNNNNSSSTPTPPCLTRIHATDFFSLNHHHHHLGSHFVDQNKREFNTPPVVVSSRWNPTPEQLRTLEELYRRGTRTPSAEQIQHITAQLRRYGKIEGKNVFYWFQNHKARERQKRRRQMELSSPDLEHHHNNVHDIEIFERKDSTGANRTTAAYEVEQTKLHNNSNNNNNWPPSTNCSTLSAHEESGGMQIRAAKAGAAECRPPPGGWIQLDEGELIQHRSRSFIERNATWQQMMQLSCQSHTHHHHNLINSNISTSSSTTSNTPAAAPLTTTRMDPKQLMMMSKSSSNIHDLNIFIAPYKENVHSFGHGFDHLINSTTVNIGEDGDQSQTLQLFPLRSTTGDGSFENNLDKANEVSLSSIDANLITPCQYFEFLPLKN</sequence>
<keyword evidence="4 9" id="KW-0238">DNA-binding</keyword>
<feature type="region of interest" description="Disordered" evidence="11">
    <location>
        <begin position="28"/>
        <end position="53"/>
    </location>
</feature>
<evidence type="ECO:0000313" key="14">
    <source>
        <dbReference type="Proteomes" id="UP001281410"/>
    </source>
</evidence>